<dbReference type="PANTHER" id="PTHR30037">
    <property type="entry name" value="DNA-3-METHYLADENINE GLYCOSYLASE 1"/>
    <property type="match status" value="1"/>
</dbReference>
<dbReference type="OrthoDB" id="9795156at2"/>
<dbReference type="InterPro" id="IPR011257">
    <property type="entry name" value="DNA_glycosylase"/>
</dbReference>
<proteinExistence type="predicted"/>
<accession>A0A2M9FZR7</accession>
<dbReference type="InterPro" id="IPR052891">
    <property type="entry name" value="DNA-3mA_glycosylase"/>
</dbReference>
<evidence type="ECO:0000313" key="2">
    <source>
        <dbReference type="Proteomes" id="UP000229498"/>
    </source>
</evidence>
<dbReference type="Proteomes" id="UP000229498">
    <property type="component" value="Unassembled WGS sequence"/>
</dbReference>
<reference evidence="1 2" key="1">
    <citation type="submission" date="2017-11" db="EMBL/GenBank/DDBJ databases">
        <title>Draft genome sequence of Rhizobiales bacterium SY3-13.</title>
        <authorList>
            <person name="Sun C."/>
        </authorList>
    </citation>
    <scope>NUCLEOTIDE SEQUENCE [LARGE SCALE GENOMIC DNA]</scope>
    <source>
        <strain evidence="1 2">SY3-13</strain>
    </source>
</reference>
<evidence type="ECO:0000313" key="1">
    <source>
        <dbReference type="EMBL" id="PJK28967.1"/>
    </source>
</evidence>
<keyword evidence="2" id="KW-1185">Reference proteome</keyword>
<dbReference type="SUPFAM" id="SSF48150">
    <property type="entry name" value="DNA-glycosylase"/>
    <property type="match status" value="1"/>
</dbReference>
<dbReference type="RefSeq" id="WP_109794144.1">
    <property type="nucleotide sequence ID" value="NZ_PHIG01000037.1"/>
</dbReference>
<gene>
    <name evidence="1" type="ORF">CVT23_13670</name>
</gene>
<dbReference type="Pfam" id="PF03352">
    <property type="entry name" value="Adenine_glyco"/>
    <property type="match status" value="1"/>
</dbReference>
<dbReference type="GO" id="GO:0008725">
    <property type="term" value="F:DNA-3-methyladenine glycosylase activity"/>
    <property type="evidence" value="ECO:0007669"/>
    <property type="project" value="InterPro"/>
</dbReference>
<dbReference type="PANTHER" id="PTHR30037:SF3">
    <property type="entry name" value="BLR0857 PROTEIN"/>
    <property type="match status" value="1"/>
</dbReference>
<comment type="caution">
    <text evidence="1">The sequence shown here is derived from an EMBL/GenBank/DDBJ whole genome shotgun (WGS) entry which is preliminary data.</text>
</comment>
<protein>
    <submittedName>
        <fullName evidence="1">3-methyladenine DNA glycosylase</fullName>
    </submittedName>
</protein>
<dbReference type="Gene3D" id="1.10.340.30">
    <property type="entry name" value="Hypothetical protein, domain 2"/>
    <property type="match status" value="1"/>
</dbReference>
<name>A0A2M9FZR7_9PROT</name>
<dbReference type="EMBL" id="PHIG01000037">
    <property type="protein sequence ID" value="PJK28967.1"/>
    <property type="molecule type" value="Genomic_DNA"/>
</dbReference>
<sequence>METFARIRARAAERKGGAAALEALMPTIRPPEEVAAIADDRWLAGMTRAVFQSGFSWKVIDAKWPGFEASFHGFDPGRVAMMDDDALDALTRNPAIVRNAAKIQATRENAVFVIGLIREHGSAGAFFAGHPATDQIGLMEVLKKRAKRLSGNSGMYFLRQMGRDGYVLGGDVVKALIRWGAVEKNPTSKRDLATTQAAFNAWADESGLPMAHISRTLALSVGEED</sequence>
<dbReference type="GO" id="GO:0006284">
    <property type="term" value="P:base-excision repair"/>
    <property type="evidence" value="ECO:0007669"/>
    <property type="project" value="InterPro"/>
</dbReference>
<dbReference type="InterPro" id="IPR005019">
    <property type="entry name" value="Adenine_glyco"/>
</dbReference>
<dbReference type="AlphaFoldDB" id="A0A2M9FZR7"/>
<organism evidence="1 2">
    <name type="scientific">Minwuia thermotolerans</name>
    <dbReference type="NCBI Taxonomy" id="2056226"/>
    <lineage>
        <taxon>Bacteria</taxon>
        <taxon>Pseudomonadati</taxon>
        <taxon>Pseudomonadota</taxon>
        <taxon>Alphaproteobacteria</taxon>
        <taxon>Minwuiales</taxon>
        <taxon>Minwuiaceae</taxon>
        <taxon>Minwuia</taxon>
    </lineage>
</organism>